<evidence type="ECO:0000256" key="1">
    <source>
        <dbReference type="SAM" id="Coils"/>
    </source>
</evidence>
<reference evidence="2" key="1">
    <citation type="journal article" date="2021" name="Proc. Natl. Acad. Sci. U.S.A.">
        <title>A Catalog of Tens of Thousands of Viruses from Human Metagenomes Reveals Hidden Associations with Chronic Diseases.</title>
        <authorList>
            <person name="Tisza M.J."/>
            <person name="Buck C.B."/>
        </authorList>
    </citation>
    <scope>NUCLEOTIDE SEQUENCE</scope>
    <source>
        <strain evidence="2">CtoNH1</strain>
    </source>
</reference>
<dbReference type="EMBL" id="BK015718">
    <property type="protein sequence ID" value="DAE21805.1"/>
    <property type="molecule type" value="Genomic_DNA"/>
</dbReference>
<feature type="coiled-coil region" evidence="1">
    <location>
        <begin position="10"/>
        <end position="47"/>
    </location>
</feature>
<proteinExistence type="predicted"/>
<name>A0A8S5QSU9_9CAUD</name>
<accession>A0A8S5QSU9</accession>
<evidence type="ECO:0000313" key="2">
    <source>
        <dbReference type="EMBL" id="DAE21805.1"/>
    </source>
</evidence>
<protein>
    <submittedName>
        <fullName evidence="2">H-NS histone family</fullName>
    </submittedName>
</protein>
<sequence length="176" mass="20367">MIMNLDKMQEQQLKDLIVKATEQLEKQRELQNQLEEIKQKIAEYGLDVADVIRALGGTVATTKADVKKYQITLGDTTYETSHKKLTKSITDSPEYQKIVKDKPELMVLDTFMRAYSTEYQQDYPFNAVYEGEEFYMNDKGTLNGVSQKYYKKYLKANSLSDDKKNIQTFKKFALAA</sequence>
<organism evidence="2">
    <name type="scientific">Myoviridae sp. ctoNH1</name>
    <dbReference type="NCBI Taxonomy" id="2826695"/>
    <lineage>
        <taxon>Viruses</taxon>
        <taxon>Duplodnaviria</taxon>
        <taxon>Heunggongvirae</taxon>
        <taxon>Uroviricota</taxon>
        <taxon>Caudoviricetes</taxon>
    </lineage>
</organism>
<keyword evidence="1" id="KW-0175">Coiled coil</keyword>